<protein>
    <submittedName>
        <fullName evidence="1">Uncharacterized protein</fullName>
    </submittedName>
</protein>
<proteinExistence type="predicted"/>
<keyword evidence="2" id="KW-1185">Reference proteome</keyword>
<comment type="caution">
    <text evidence="1">The sequence shown here is derived from an EMBL/GenBank/DDBJ whole genome shotgun (WGS) entry which is preliminary data.</text>
</comment>
<evidence type="ECO:0000313" key="1">
    <source>
        <dbReference type="EMBL" id="CAF4944132.1"/>
    </source>
</evidence>
<dbReference type="OrthoDB" id="1607513at2759"/>
<reference evidence="1" key="1">
    <citation type="submission" date="2021-02" db="EMBL/GenBank/DDBJ databases">
        <authorList>
            <person name="Steward A R."/>
        </authorList>
    </citation>
    <scope>NUCLEOTIDE SEQUENCE</scope>
</reference>
<dbReference type="SUPFAM" id="SSF53098">
    <property type="entry name" value="Ribonuclease H-like"/>
    <property type="match status" value="1"/>
</dbReference>
<dbReference type="EMBL" id="CAJOBZ010000068">
    <property type="protein sequence ID" value="CAF4944132.1"/>
    <property type="molecule type" value="Genomic_DNA"/>
</dbReference>
<name>A0A821XE09_9NEOP</name>
<organism evidence="1 2">
    <name type="scientific">Pieris macdunnoughi</name>
    <dbReference type="NCBI Taxonomy" id="345717"/>
    <lineage>
        <taxon>Eukaryota</taxon>
        <taxon>Metazoa</taxon>
        <taxon>Ecdysozoa</taxon>
        <taxon>Arthropoda</taxon>
        <taxon>Hexapoda</taxon>
        <taxon>Insecta</taxon>
        <taxon>Pterygota</taxon>
        <taxon>Neoptera</taxon>
        <taxon>Endopterygota</taxon>
        <taxon>Lepidoptera</taxon>
        <taxon>Glossata</taxon>
        <taxon>Ditrysia</taxon>
        <taxon>Papilionoidea</taxon>
        <taxon>Pieridae</taxon>
        <taxon>Pierinae</taxon>
        <taxon>Pieris</taxon>
    </lineage>
</organism>
<sequence length="195" mass="21978">MTHSHFQKWRSVREIVENVNILENCVGLLQPMEKVTSGHSGESYPTLSCTIPIVRGLQNSLHNKSPKTEAGRHVQRSLLEVIDKRLSVYDSNRTAAKATLLDPRLKKKGFGVESNAENAVKFVLEEFAQYLVQHPPVGEDNLLQTVSTAQTLTDGHDDEIWEFFDRKLIETVTQQTPTLPASIVLKQYLAFALPR</sequence>
<accession>A0A821XE09</accession>
<gene>
    <name evidence="1" type="ORF">PMACD_LOCUS15010</name>
</gene>
<dbReference type="InterPro" id="IPR012337">
    <property type="entry name" value="RNaseH-like_sf"/>
</dbReference>
<dbReference type="Proteomes" id="UP000663880">
    <property type="component" value="Unassembled WGS sequence"/>
</dbReference>
<evidence type="ECO:0000313" key="2">
    <source>
        <dbReference type="Proteomes" id="UP000663880"/>
    </source>
</evidence>
<dbReference type="AlphaFoldDB" id="A0A821XE09"/>